<comment type="caution">
    <text evidence="1">The sequence shown here is derived from an EMBL/GenBank/DDBJ whole genome shotgun (WGS) entry which is preliminary data.</text>
</comment>
<gene>
    <name evidence="1" type="ORF">CEXT_208901</name>
</gene>
<proteinExistence type="predicted"/>
<sequence>MRPLYLPFRSRLRFTIGRALEFWRSRDSKGRFWFWLGTKRPRHLWWFVIQIDAVDDNNRGISGRSWPLEYSSKPILTAPYLKISYIP</sequence>
<evidence type="ECO:0000313" key="1">
    <source>
        <dbReference type="EMBL" id="GIX76747.1"/>
    </source>
</evidence>
<name>A0AAV4MW37_CAEEX</name>
<organism evidence="1 2">
    <name type="scientific">Caerostris extrusa</name>
    <name type="common">Bark spider</name>
    <name type="synonym">Caerostris bankana</name>
    <dbReference type="NCBI Taxonomy" id="172846"/>
    <lineage>
        <taxon>Eukaryota</taxon>
        <taxon>Metazoa</taxon>
        <taxon>Ecdysozoa</taxon>
        <taxon>Arthropoda</taxon>
        <taxon>Chelicerata</taxon>
        <taxon>Arachnida</taxon>
        <taxon>Araneae</taxon>
        <taxon>Araneomorphae</taxon>
        <taxon>Entelegynae</taxon>
        <taxon>Araneoidea</taxon>
        <taxon>Araneidae</taxon>
        <taxon>Caerostris</taxon>
    </lineage>
</organism>
<keyword evidence="2" id="KW-1185">Reference proteome</keyword>
<evidence type="ECO:0000313" key="2">
    <source>
        <dbReference type="Proteomes" id="UP001054945"/>
    </source>
</evidence>
<dbReference type="Proteomes" id="UP001054945">
    <property type="component" value="Unassembled WGS sequence"/>
</dbReference>
<reference evidence="1 2" key="1">
    <citation type="submission" date="2021-06" db="EMBL/GenBank/DDBJ databases">
        <title>Caerostris extrusa draft genome.</title>
        <authorList>
            <person name="Kono N."/>
            <person name="Arakawa K."/>
        </authorList>
    </citation>
    <scope>NUCLEOTIDE SEQUENCE [LARGE SCALE GENOMIC DNA]</scope>
</reference>
<protein>
    <submittedName>
        <fullName evidence="1">Uncharacterized protein</fullName>
    </submittedName>
</protein>
<dbReference type="AlphaFoldDB" id="A0AAV4MW37"/>
<dbReference type="EMBL" id="BPLR01002692">
    <property type="protein sequence ID" value="GIX76747.1"/>
    <property type="molecule type" value="Genomic_DNA"/>
</dbReference>
<accession>A0AAV4MW37</accession>